<feature type="domain" description="Multidrug resistance protein MdtA-like beta-barrel" evidence="5">
    <location>
        <begin position="200"/>
        <end position="277"/>
    </location>
</feature>
<dbReference type="InterPro" id="IPR058626">
    <property type="entry name" value="MdtA-like_b-barrel"/>
</dbReference>
<dbReference type="SUPFAM" id="SSF111369">
    <property type="entry name" value="HlyD-like secretion proteins"/>
    <property type="match status" value="1"/>
</dbReference>
<protein>
    <submittedName>
        <fullName evidence="6">Membrane fusion protein, multidrug efflux system</fullName>
    </submittedName>
</protein>
<dbReference type="GO" id="GO:0030313">
    <property type="term" value="C:cell envelope"/>
    <property type="evidence" value="ECO:0007669"/>
    <property type="project" value="UniProtKB-SubCell"/>
</dbReference>
<evidence type="ECO:0000313" key="6">
    <source>
        <dbReference type="EMBL" id="SDR89297.1"/>
    </source>
</evidence>
<reference evidence="6 7" key="1">
    <citation type="submission" date="2016-10" db="EMBL/GenBank/DDBJ databases">
        <authorList>
            <person name="Varghese N."/>
            <person name="Submissions S."/>
        </authorList>
    </citation>
    <scope>NUCLEOTIDE SEQUENCE [LARGE SCALE GENOMIC DNA]</scope>
    <source>
        <strain evidence="6 7">Mar_2010_102</strain>
    </source>
</reference>
<dbReference type="PANTHER" id="PTHR30158">
    <property type="entry name" value="ACRA/E-RELATED COMPONENT OF DRUG EFFLUX TRANSPORTER"/>
    <property type="match status" value="1"/>
</dbReference>
<name>A0A1H1MRE3_9FLAO</name>
<feature type="signal peptide" evidence="3">
    <location>
        <begin position="1"/>
        <end position="23"/>
    </location>
</feature>
<dbReference type="GO" id="GO:0046677">
    <property type="term" value="P:response to antibiotic"/>
    <property type="evidence" value="ECO:0007669"/>
    <property type="project" value="TreeGrafter"/>
</dbReference>
<dbReference type="InterPro" id="IPR058625">
    <property type="entry name" value="MdtA-like_BSH"/>
</dbReference>
<accession>A0A1H1MRE3</accession>
<dbReference type="Pfam" id="PF25944">
    <property type="entry name" value="Beta-barrel_RND"/>
    <property type="match status" value="1"/>
</dbReference>
<dbReference type="NCBIfam" id="TIGR01730">
    <property type="entry name" value="RND_mfp"/>
    <property type="match status" value="1"/>
</dbReference>
<dbReference type="AlphaFoldDB" id="A0A1H1MRE3"/>
<dbReference type="RefSeq" id="WP_026932994.1">
    <property type="nucleotide sequence ID" value="NZ_LT629745.1"/>
</dbReference>
<evidence type="ECO:0000256" key="2">
    <source>
        <dbReference type="SAM" id="Coils"/>
    </source>
</evidence>
<dbReference type="GO" id="GO:0022857">
    <property type="term" value="F:transmembrane transporter activity"/>
    <property type="evidence" value="ECO:0007669"/>
    <property type="project" value="InterPro"/>
</dbReference>
<dbReference type="EMBL" id="LT629745">
    <property type="protein sequence ID" value="SDR89297.1"/>
    <property type="molecule type" value="Genomic_DNA"/>
</dbReference>
<dbReference type="Gene3D" id="2.40.50.100">
    <property type="match status" value="1"/>
</dbReference>
<dbReference type="Gene3D" id="1.10.287.470">
    <property type="entry name" value="Helix hairpin bin"/>
    <property type="match status" value="1"/>
</dbReference>
<comment type="similarity">
    <text evidence="1">Belongs to the membrane fusion protein (MFP) (TC 8.A.1) family.</text>
</comment>
<evidence type="ECO:0000259" key="5">
    <source>
        <dbReference type="Pfam" id="PF25944"/>
    </source>
</evidence>
<keyword evidence="3" id="KW-0732">Signal</keyword>
<dbReference type="Gene3D" id="2.40.420.20">
    <property type="match status" value="1"/>
</dbReference>
<organism evidence="6 7">
    <name type="scientific">Christiangramia echinicola</name>
    <dbReference type="NCBI Taxonomy" id="279359"/>
    <lineage>
        <taxon>Bacteria</taxon>
        <taxon>Pseudomonadati</taxon>
        <taxon>Bacteroidota</taxon>
        <taxon>Flavobacteriia</taxon>
        <taxon>Flavobacteriales</taxon>
        <taxon>Flavobacteriaceae</taxon>
        <taxon>Christiangramia</taxon>
    </lineage>
</organism>
<dbReference type="Gene3D" id="2.40.30.170">
    <property type="match status" value="1"/>
</dbReference>
<evidence type="ECO:0000256" key="3">
    <source>
        <dbReference type="SAM" id="SignalP"/>
    </source>
</evidence>
<evidence type="ECO:0000313" key="7">
    <source>
        <dbReference type="Proteomes" id="UP000198858"/>
    </source>
</evidence>
<gene>
    <name evidence="6" type="ORF">SAMN04488552_1419</name>
</gene>
<dbReference type="Pfam" id="PF25917">
    <property type="entry name" value="BSH_RND"/>
    <property type="match status" value="1"/>
</dbReference>
<keyword evidence="7" id="KW-1185">Reference proteome</keyword>
<feature type="chain" id="PRO_5009254688" evidence="3">
    <location>
        <begin position="24"/>
        <end position="378"/>
    </location>
</feature>
<dbReference type="GO" id="GO:0005886">
    <property type="term" value="C:plasma membrane"/>
    <property type="evidence" value="ECO:0007669"/>
    <property type="project" value="TreeGrafter"/>
</dbReference>
<dbReference type="Proteomes" id="UP000198858">
    <property type="component" value="Chromosome I"/>
</dbReference>
<sequence length="378" mass="40788">MKKKKIFLIGIAIVGFAALSSCGNTDSKAEAAGSLAPPPSYPVIEVSRKTVTAFNSYPATIEGSVNSAVRAKVSGYITDVLVEEGENVKKGQLLFKLETKSLNQDAQAAKANVNAAQVEVDKLKPLVEKEIISQVQIETAKAKLEQAKSTYNSIAANIGYANIKSPVDGVVGKINFRNGSLVSPQDQMPITNVSSIENVYAIFSMNEKDFLDFMSDAEGKTTSEKIGNTPGIQLIMANSREYENKGKIETISGNIDEQTGTVSFRAKFKNNGLLRNGSSGTVKIPKTYENAIVVPSLSTYERQGQTFVYKIKADTLTSSSIDILSEIKNLYVVKEEDGVEAGELILAKGTGKVRPGMKISPNKVSMDSILDSFDQVFK</sequence>
<dbReference type="PANTHER" id="PTHR30158:SF23">
    <property type="entry name" value="MULTIDRUG RESISTANCE PROTEIN MEXA"/>
    <property type="match status" value="1"/>
</dbReference>
<keyword evidence="2" id="KW-0175">Coiled coil</keyword>
<feature type="domain" description="Multidrug resistance protein MdtA-like barrel-sandwich hybrid" evidence="4">
    <location>
        <begin position="68"/>
        <end position="190"/>
    </location>
</feature>
<proteinExistence type="inferred from homology"/>
<evidence type="ECO:0000256" key="1">
    <source>
        <dbReference type="ARBA" id="ARBA00009477"/>
    </source>
</evidence>
<dbReference type="InterPro" id="IPR006143">
    <property type="entry name" value="RND_pump_MFP"/>
</dbReference>
<dbReference type="STRING" id="1250231.SAMN04488552_1419"/>
<evidence type="ECO:0000259" key="4">
    <source>
        <dbReference type="Pfam" id="PF25917"/>
    </source>
</evidence>
<feature type="coiled-coil region" evidence="2">
    <location>
        <begin position="99"/>
        <end position="157"/>
    </location>
</feature>
<dbReference type="PROSITE" id="PS51257">
    <property type="entry name" value="PROKAR_LIPOPROTEIN"/>
    <property type="match status" value="1"/>
</dbReference>